<dbReference type="PROSITE" id="PS50005">
    <property type="entry name" value="TPR"/>
    <property type="match status" value="5"/>
</dbReference>
<gene>
    <name evidence="5" type="ORF">H8D96_22185</name>
</gene>
<evidence type="ECO:0000256" key="3">
    <source>
        <dbReference type="PROSITE-ProRule" id="PRU00339"/>
    </source>
</evidence>
<dbReference type="Pfam" id="PF13414">
    <property type="entry name" value="TPR_11"/>
    <property type="match status" value="1"/>
</dbReference>
<keyword evidence="1" id="KW-0677">Repeat</keyword>
<dbReference type="PANTHER" id="PTHR44227:SF3">
    <property type="entry name" value="PROTEIN O-MANNOSYL-TRANSFERASE TMTC4"/>
    <property type="match status" value="1"/>
</dbReference>
<keyword evidence="4" id="KW-1133">Transmembrane helix</keyword>
<dbReference type="PANTHER" id="PTHR44227">
    <property type="match status" value="1"/>
</dbReference>
<dbReference type="Pfam" id="PF13424">
    <property type="entry name" value="TPR_12"/>
    <property type="match status" value="1"/>
</dbReference>
<name>A0A8J6P6G9_9BACT</name>
<dbReference type="InterPro" id="IPR019734">
    <property type="entry name" value="TPR_rpt"/>
</dbReference>
<dbReference type="Gene3D" id="1.25.40.10">
    <property type="entry name" value="Tetratricopeptide repeat domain"/>
    <property type="match status" value="3"/>
</dbReference>
<feature type="transmembrane region" description="Helical" evidence="4">
    <location>
        <begin position="364"/>
        <end position="383"/>
    </location>
</feature>
<feature type="repeat" description="TPR" evidence="3">
    <location>
        <begin position="534"/>
        <end position="567"/>
    </location>
</feature>
<dbReference type="SMART" id="SM00028">
    <property type="entry name" value="TPR"/>
    <property type="match status" value="7"/>
</dbReference>
<feature type="repeat" description="TPR" evidence="3">
    <location>
        <begin position="466"/>
        <end position="499"/>
    </location>
</feature>
<evidence type="ECO:0000256" key="1">
    <source>
        <dbReference type="ARBA" id="ARBA00022737"/>
    </source>
</evidence>
<dbReference type="InterPro" id="IPR052346">
    <property type="entry name" value="O-mannosyl-transferase_TMTC"/>
</dbReference>
<evidence type="ECO:0000313" key="5">
    <source>
        <dbReference type="EMBL" id="MBC8434627.1"/>
    </source>
</evidence>
<feature type="repeat" description="TPR" evidence="3">
    <location>
        <begin position="500"/>
        <end position="533"/>
    </location>
</feature>
<feature type="transmembrane region" description="Helical" evidence="4">
    <location>
        <begin position="305"/>
        <end position="325"/>
    </location>
</feature>
<dbReference type="AlphaFoldDB" id="A0A8J6P6G9"/>
<feature type="transmembrane region" description="Helical" evidence="4">
    <location>
        <begin position="337"/>
        <end position="358"/>
    </location>
</feature>
<feature type="repeat" description="TPR" evidence="3">
    <location>
        <begin position="602"/>
        <end position="635"/>
    </location>
</feature>
<feature type="transmembrane region" description="Helical" evidence="4">
    <location>
        <begin position="90"/>
        <end position="107"/>
    </location>
</feature>
<feature type="transmembrane region" description="Helical" evidence="4">
    <location>
        <begin position="237"/>
        <end position="255"/>
    </location>
</feature>
<dbReference type="Pfam" id="PF00515">
    <property type="entry name" value="TPR_1"/>
    <property type="match status" value="1"/>
</dbReference>
<feature type="transmembrane region" description="Helical" evidence="4">
    <location>
        <begin position="390"/>
        <end position="411"/>
    </location>
</feature>
<proteinExistence type="predicted"/>
<accession>A0A8J6P6G9</accession>
<keyword evidence="2 3" id="KW-0802">TPR repeat</keyword>
<evidence type="ECO:0000313" key="6">
    <source>
        <dbReference type="Proteomes" id="UP000605201"/>
    </source>
</evidence>
<evidence type="ECO:0000256" key="2">
    <source>
        <dbReference type="ARBA" id="ARBA00022803"/>
    </source>
</evidence>
<feature type="repeat" description="TPR" evidence="3">
    <location>
        <begin position="568"/>
        <end position="601"/>
    </location>
</feature>
<keyword evidence="4" id="KW-0472">Membrane</keyword>
<sequence>MSLYRKELLISLLLIMSAVVVYGQVGNHEFIHYDDRVYVTENRHIQNGWTKEGVIWAFTSKLHGHFHPLTWLSHMTDCQLFGLNPGLHHLTNLFVHIINTLLLFFIFNKMTGALFKSAFVAALFSLHPLHVEAVASIASRKDVLSALFWMLTMLAYNHYVKHKGFMRYFAVFFFFALGLMAKSMLVTLPIVLLLLDYWPSRRFRCVSPTREHDDLKQKTKFSKDQRLLLFQLIGEKLILFILMAVAAVAAVFIMQTRDEFALSLTKLLPTKYHLANALVSYVSYLKKMFWPFDLAIPYPFRDMPPMWQVGGSFFLLFGITFFAFWKRRDYPYLIVGWLWYIVTLLPMIGVLAIGPQAMADRYTYIPTIGLSIIITWGVCDMLVRWRLPSITLAVSSCIFILILTICSWQQVRYWKNSITLFERTVRITHNNPVGQYCLGYSLEFKGRLKEAVYHYKEALRDSPGFVKVHNNLGAVLLRQGKTTEAVSHFREAVKHNPDSEVAHVNLANAMAFLGRQEEAISHYKEALRIKPDYEIAHMNLGVIFARMKKFDLAIDHYTEALKIDPRLAEVHYNLAGALVHKGNLKEAIFNYNEVLKINPKHVASHFNLGVVFSQQGNLKKAVFHFNETLKINPNLAAAHQNLGYIFSRQGNQTKANVHFLAAQQLNKIGR</sequence>
<dbReference type="Proteomes" id="UP000605201">
    <property type="component" value="Unassembled WGS sequence"/>
</dbReference>
<protein>
    <submittedName>
        <fullName evidence="5">Tetratricopeptide repeat protein</fullName>
    </submittedName>
</protein>
<organism evidence="5 6">
    <name type="scientific">Candidatus Desulfatibia vada</name>
    <dbReference type="NCBI Taxonomy" id="2841696"/>
    <lineage>
        <taxon>Bacteria</taxon>
        <taxon>Pseudomonadati</taxon>
        <taxon>Thermodesulfobacteriota</taxon>
        <taxon>Desulfobacteria</taxon>
        <taxon>Desulfobacterales</taxon>
        <taxon>Desulfobacterales incertae sedis</taxon>
        <taxon>Candidatus Desulfatibia</taxon>
    </lineage>
</organism>
<dbReference type="InterPro" id="IPR011990">
    <property type="entry name" value="TPR-like_helical_dom_sf"/>
</dbReference>
<dbReference type="EMBL" id="JACNIG010000470">
    <property type="protein sequence ID" value="MBC8434627.1"/>
    <property type="molecule type" value="Genomic_DNA"/>
</dbReference>
<feature type="transmembrane region" description="Helical" evidence="4">
    <location>
        <begin position="143"/>
        <end position="160"/>
    </location>
</feature>
<comment type="caution">
    <text evidence="5">The sequence shown here is derived from an EMBL/GenBank/DDBJ whole genome shotgun (WGS) entry which is preliminary data.</text>
</comment>
<dbReference type="SUPFAM" id="SSF48452">
    <property type="entry name" value="TPR-like"/>
    <property type="match status" value="1"/>
</dbReference>
<evidence type="ECO:0000256" key="4">
    <source>
        <dbReference type="SAM" id="Phobius"/>
    </source>
</evidence>
<dbReference type="PROSITE" id="PS50293">
    <property type="entry name" value="TPR_REGION"/>
    <property type="match status" value="3"/>
</dbReference>
<feature type="transmembrane region" description="Helical" evidence="4">
    <location>
        <begin position="172"/>
        <end position="195"/>
    </location>
</feature>
<keyword evidence="4" id="KW-0812">Transmembrane</keyword>
<reference evidence="5 6" key="1">
    <citation type="submission" date="2020-08" db="EMBL/GenBank/DDBJ databases">
        <title>Bridging the membrane lipid divide: bacteria of the FCB group superphylum have the potential to synthesize archaeal ether lipids.</title>
        <authorList>
            <person name="Villanueva L."/>
            <person name="Von Meijenfeldt F.A.B."/>
            <person name="Westbye A.B."/>
            <person name="Yadav S."/>
            <person name="Hopmans E.C."/>
            <person name="Dutilh B.E."/>
            <person name="Sinninghe Damste J.S."/>
        </authorList>
    </citation>
    <scope>NUCLEOTIDE SEQUENCE [LARGE SCALE GENOMIC DNA]</scope>
    <source>
        <strain evidence="5">NIOZ-UU17</strain>
    </source>
</reference>